<evidence type="ECO:0000313" key="1">
    <source>
        <dbReference type="EMBL" id="SCJ87869.1"/>
    </source>
</evidence>
<name>A0A1C6K0N3_9FIRM</name>
<reference evidence="1" key="1">
    <citation type="submission" date="2015-09" db="EMBL/GenBank/DDBJ databases">
        <authorList>
            <consortium name="Pathogen Informatics"/>
        </authorList>
    </citation>
    <scope>NUCLEOTIDE SEQUENCE</scope>
    <source>
        <strain evidence="1">2789STDY5834896</strain>
    </source>
</reference>
<gene>
    <name evidence="1" type="ORF">SAMEA3545359_02508</name>
</gene>
<dbReference type="EMBL" id="FMHG01000002">
    <property type="protein sequence ID" value="SCJ87869.1"/>
    <property type="molecule type" value="Genomic_DNA"/>
</dbReference>
<dbReference type="AlphaFoldDB" id="A0A1C6K0N3"/>
<organism evidence="1">
    <name type="scientific">uncultured Anaerotruncus sp</name>
    <dbReference type="NCBI Taxonomy" id="905011"/>
    <lineage>
        <taxon>Bacteria</taxon>
        <taxon>Bacillati</taxon>
        <taxon>Bacillota</taxon>
        <taxon>Clostridia</taxon>
        <taxon>Eubacteriales</taxon>
        <taxon>Oscillospiraceae</taxon>
        <taxon>Anaerotruncus</taxon>
        <taxon>environmental samples</taxon>
    </lineage>
</organism>
<accession>A0A1C6K0N3</accession>
<protein>
    <submittedName>
        <fullName evidence="1">Uncharacterized protein</fullName>
    </submittedName>
</protein>
<sequence length="434" mass="47980">MSDVKELEPLSQLTSGLFGAEFLATMTIDGTDYPAVIELFYKEQTVYSFIFCMPKYSSTQLRDFGEDFRNTLQFKSNTGFEEQDRVAGYRQADKNVYSGKGFTNNYIFFDGKIEDMQQQNGVVVALASDSNGKSWALTVGDIPQYAPDNVAVLKDKEVRIFGKFTGSSEDGHLTMQVQQIGDKQSEKIYEDSAFHSSGDQFIALVEQSGAPISWAAATDGSHAGQYVYMDGYITDLSKSSADKKATFLFSQNIDGNFAQQTVELPYSSNPAASSLKAGGVRLYGTVGSDNVFCTEKAKEMDVGFGEAEIISLFKASCGSLSYDEAARNPTAHVGEKVQFTGKVVQVIDGASANYVTMRVNVTLGSYSIYRDTVYVTYTLPAGSQRILEDDIITMYGMMDGTKTYTSTLGGEYYHPSVPCQVYRYYWVVVRRRLQ</sequence>
<proteinExistence type="predicted"/>